<keyword evidence="1" id="KW-0732">Signal</keyword>
<organism evidence="2 3">
    <name type="scientific">Novosphingobium ovatum</name>
    <dbReference type="NCBI Taxonomy" id="1908523"/>
    <lineage>
        <taxon>Bacteria</taxon>
        <taxon>Pseudomonadati</taxon>
        <taxon>Pseudomonadota</taxon>
        <taxon>Alphaproteobacteria</taxon>
        <taxon>Sphingomonadales</taxon>
        <taxon>Sphingomonadaceae</taxon>
        <taxon>Novosphingobium</taxon>
    </lineage>
</organism>
<dbReference type="EMBL" id="JAAAPO010000003">
    <property type="protein sequence ID" value="NBC36916.1"/>
    <property type="molecule type" value="Genomic_DNA"/>
</dbReference>
<sequence>MKKILIAAAALAVSAAPAYAASGNTSTAAGTATAEVVAPIVLTHASGAALSFGKFTTGTGGTVVVTAAGVGSVTADVGFVPGSTVSADSYSLTGDANRSFSIATTSGSVSNGSRSMSFTTAPSASGGTLSASGAASFTVGGTLTVAGTEPAGVYTGSYNATVTYN</sequence>
<dbReference type="Pfam" id="PF14352">
    <property type="entry name" value="DUF4402"/>
    <property type="match status" value="1"/>
</dbReference>
<protein>
    <submittedName>
        <fullName evidence="2">DUF4402 domain-containing protein</fullName>
    </submittedName>
</protein>
<feature type="chain" id="PRO_5045735219" evidence="1">
    <location>
        <begin position="21"/>
        <end position="165"/>
    </location>
</feature>
<feature type="signal peptide" evidence="1">
    <location>
        <begin position="1"/>
        <end position="20"/>
    </location>
</feature>
<evidence type="ECO:0000256" key="1">
    <source>
        <dbReference type="SAM" id="SignalP"/>
    </source>
</evidence>
<proteinExistence type="predicted"/>
<evidence type="ECO:0000313" key="2">
    <source>
        <dbReference type="EMBL" id="NBC36916.1"/>
    </source>
</evidence>
<keyword evidence="3" id="KW-1185">Reference proteome</keyword>
<name>A0ABW9XEG0_9SPHN</name>
<reference evidence="3" key="1">
    <citation type="submission" date="2020-01" db="EMBL/GenBank/DDBJ databases">
        <title>Sphingomonas sp. strain CSW-10.</title>
        <authorList>
            <person name="Chen W.-M."/>
        </authorList>
    </citation>
    <scope>NUCLEOTIDE SEQUENCE [LARGE SCALE GENOMIC DNA]</scope>
    <source>
        <strain evidence="3">FSY-8</strain>
    </source>
</reference>
<dbReference type="Proteomes" id="UP000753724">
    <property type="component" value="Unassembled WGS sequence"/>
</dbReference>
<comment type="caution">
    <text evidence="2">The sequence shown here is derived from an EMBL/GenBank/DDBJ whole genome shotgun (WGS) entry which is preliminary data.</text>
</comment>
<dbReference type="InterPro" id="IPR025514">
    <property type="entry name" value="DUF4402"/>
</dbReference>
<accession>A0ABW9XEG0</accession>
<dbReference type="RefSeq" id="WP_161718397.1">
    <property type="nucleotide sequence ID" value="NZ_JAAAPO010000003.1"/>
</dbReference>
<evidence type="ECO:0000313" key="3">
    <source>
        <dbReference type="Proteomes" id="UP000753724"/>
    </source>
</evidence>
<gene>
    <name evidence="2" type="ORF">GTZ99_10135</name>
</gene>